<sequence length="102" mass="11740">MTQRNSLKEEEWFRNITLEESSKGEINAEECVEMQAQRKGDREAKEDDAGGGNAEPTKEKPEPQQQPRTERRRELKPDSSADQKGERETPREGHATFLKKRG</sequence>
<accession>A0AAV7UKM5</accession>
<feature type="compositionally biased region" description="Basic and acidic residues" evidence="1">
    <location>
        <begin position="56"/>
        <end position="94"/>
    </location>
</feature>
<protein>
    <submittedName>
        <fullName evidence="2">Uncharacterized protein</fullName>
    </submittedName>
</protein>
<evidence type="ECO:0000313" key="3">
    <source>
        <dbReference type="Proteomes" id="UP001066276"/>
    </source>
</evidence>
<evidence type="ECO:0000313" key="2">
    <source>
        <dbReference type="EMBL" id="KAJ1189573.1"/>
    </source>
</evidence>
<dbReference type="EMBL" id="JANPWB010000005">
    <property type="protein sequence ID" value="KAJ1189573.1"/>
    <property type="molecule type" value="Genomic_DNA"/>
</dbReference>
<evidence type="ECO:0000256" key="1">
    <source>
        <dbReference type="SAM" id="MobiDB-lite"/>
    </source>
</evidence>
<feature type="compositionally biased region" description="Basic and acidic residues" evidence="1">
    <location>
        <begin position="1"/>
        <end position="13"/>
    </location>
</feature>
<dbReference type="Proteomes" id="UP001066276">
    <property type="component" value="Chromosome 3_1"/>
</dbReference>
<feature type="region of interest" description="Disordered" evidence="1">
    <location>
        <begin position="1"/>
        <end position="102"/>
    </location>
</feature>
<keyword evidence="3" id="KW-1185">Reference proteome</keyword>
<reference evidence="2" key="1">
    <citation type="journal article" date="2022" name="bioRxiv">
        <title>Sequencing and chromosome-scale assembly of the giantPleurodeles waltlgenome.</title>
        <authorList>
            <person name="Brown T."/>
            <person name="Elewa A."/>
            <person name="Iarovenko S."/>
            <person name="Subramanian E."/>
            <person name="Araus A.J."/>
            <person name="Petzold A."/>
            <person name="Susuki M."/>
            <person name="Suzuki K.-i.T."/>
            <person name="Hayashi T."/>
            <person name="Toyoda A."/>
            <person name="Oliveira C."/>
            <person name="Osipova E."/>
            <person name="Leigh N.D."/>
            <person name="Simon A."/>
            <person name="Yun M.H."/>
        </authorList>
    </citation>
    <scope>NUCLEOTIDE SEQUENCE</scope>
    <source>
        <strain evidence="2">20211129_DDA</strain>
        <tissue evidence="2">Liver</tissue>
    </source>
</reference>
<comment type="caution">
    <text evidence="2">The sequence shown here is derived from an EMBL/GenBank/DDBJ whole genome shotgun (WGS) entry which is preliminary data.</text>
</comment>
<organism evidence="2 3">
    <name type="scientific">Pleurodeles waltl</name>
    <name type="common">Iberian ribbed newt</name>
    <dbReference type="NCBI Taxonomy" id="8319"/>
    <lineage>
        <taxon>Eukaryota</taxon>
        <taxon>Metazoa</taxon>
        <taxon>Chordata</taxon>
        <taxon>Craniata</taxon>
        <taxon>Vertebrata</taxon>
        <taxon>Euteleostomi</taxon>
        <taxon>Amphibia</taxon>
        <taxon>Batrachia</taxon>
        <taxon>Caudata</taxon>
        <taxon>Salamandroidea</taxon>
        <taxon>Salamandridae</taxon>
        <taxon>Pleurodelinae</taxon>
        <taxon>Pleurodeles</taxon>
    </lineage>
</organism>
<dbReference type="AlphaFoldDB" id="A0AAV7UKM5"/>
<gene>
    <name evidence="2" type="ORF">NDU88_006317</name>
</gene>
<feature type="compositionally biased region" description="Basic and acidic residues" evidence="1">
    <location>
        <begin position="36"/>
        <end position="48"/>
    </location>
</feature>
<name>A0AAV7UKM5_PLEWA</name>
<proteinExistence type="predicted"/>